<dbReference type="GeneID" id="18880000"/>
<dbReference type="Pfam" id="PF00226">
    <property type="entry name" value="DnaJ"/>
    <property type="match status" value="1"/>
</dbReference>
<sequence length="325" mass="36986">MTMLSYVFNSATSYFSYLPDNDEEDDNFVPAHSRRISWAPANEPVMGAKRPQSLKEEHAIINQVNSEHDLYKILGLPRTADIDKITLRRAYLSRSKACHPDKFPDNPEATQAFQKVSVAYDVLSKPSSKRIYDARPPSADYDFFATRPYGHADQTFRSVVVGVFNEFLDGDLEMVRTLLKSVNDLNPGLRLGEDSIDAVLESLHSIRKRALTCRILVLALHTELSKLLDIQYAFRKLGYLEIRRRSRLSLELARVTLTLPIALETALQQERRRGQRHDRLDANGDADQGAVDEGALLLPRKLNRLIRAMAVVLERMENVLPQIDR</sequence>
<dbReference type="KEGG" id="psq:PUNSTDRAFT_138145"/>
<dbReference type="InterPro" id="IPR001623">
    <property type="entry name" value="DnaJ_domain"/>
</dbReference>
<keyword evidence="3" id="KW-1185">Reference proteome</keyword>
<dbReference type="HOGENOM" id="CLU_052555_1_0_1"/>
<dbReference type="SUPFAM" id="SSF46565">
    <property type="entry name" value="Chaperone J-domain"/>
    <property type="match status" value="1"/>
</dbReference>
<dbReference type="PANTHER" id="PTHR44825:SF1">
    <property type="entry name" value="DNAJ HOMOLOG SUBFAMILY C MEMBER 4"/>
    <property type="match status" value="1"/>
</dbReference>
<accession>R7S415</accession>
<gene>
    <name evidence="2" type="ORF">PUNSTDRAFT_138145</name>
</gene>
<dbReference type="InterPro" id="IPR036869">
    <property type="entry name" value="J_dom_sf"/>
</dbReference>
<proteinExistence type="predicted"/>
<reference evidence="3" key="1">
    <citation type="journal article" date="2012" name="Science">
        <title>The Paleozoic origin of enzymatic lignin decomposition reconstructed from 31 fungal genomes.</title>
        <authorList>
            <person name="Floudas D."/>
            <person name="Binder M."/>
            <person name="Riley R."/>
            <person name="Barry K."/>
            <person name="Blanchette R.A."/>
            <person name="Henrissat B."/>
            <person name="Martinez A.T."/>
            <person name="Otillar R."/>
            <person name="Spatafora J.W."/>
            <person name="Yadav J.S."/>
            <person name="Aerts A."/>
            <person name="Benoit I."/>
            <person name="Boyd A."/>
            <person name="Carlson A."/>
            <person name="Copeland A."/>
            <person name="Coutinho P.M."/>
            <person name="de Vries R.P."/>
            <person name="Ferreira P."/>
            <person name="Findley K."/>
            <person name="Foster B."/>
            <person name="Gaskell J."/>
            <person name="Glotzer D."/>
            <person name="Gorecki P."/>
            <person name="Heitman J."/>
            <person name="Hesse C."/>
            <person name="Hori C."/>
            <person name="Igarashi K."/>
            <person name="Jurgens J.A."/>
            <person name="Kallen N."/>
            <person name="Kersten P."/>
            <person name="Kohler A."/>
            <person name="Kuees U."/>
            <person name="Kumar T.K.A."/>
            <person name="Kuo A."/>
            <person name="LaButti K."/>
            <person name="Larrondo L.F."/>
            <person name="Lindquist E."/>
            <person name="Ling A."/>
            <person name="Lombard V."/>
            <person name="Lucas S."/>
            <person name="Lundell T."/>
            <person name="Martin R."/>
            <person name="McLaughlin D.J."/>
            <person name="Morgenstern I."/>
            <person name="Morin E."/>
            <person name="Murat C."/>
            <person name="Nagy L.G."/>
            <person name="Nolan M."/>
            <person name="Ohm R.A."/>
            <person name="Patyshakuliyeva A."/>
            <person name="Rokas A."/>
            <person name="Ruiz-Duenas F.J."/>
            <person name="Sabat G."/>
            <person name="Salamov A."/>
            <person name="Samejima M."/>
            <person name="Schmutz J."/>
            <person name="Slot J.C."/>
            <person name="St John F."/>
            <person name="Stenlid J."/>
            <person name="Sun H."/>
            <person name="Sun S."/>
            <person name="Syed K."/>
            <person name="Tsang A."/>
            <person name="Wiebenga A."/>
            <person name="Young D."/>
            <person name="Pisabarro A."/>
            <person name="Eastwood D.C."/>
            <person name="Martin F."/>
            <person name="Cullen D."/>
            <person name="Grigoriev I.V."/>
            <person name="Hibbett D.S."/>
        </authorList>
    </citation>
    <scope>NUCLEOTIDE SEQUENCE [LARGE SCALE GENOMIC DNA]</scope>
    <source>
        <strain evidence="3">HHB-11173 SS5</strain>
    </source>
</reference>
<dbReference type="AlphaFoldDB" id="R7S415"/>
<dbReference type="SMART" id="SM00271">
    <property type="entry name" value="DnaJ"/>
    <property type="match status" value="1"/>
</dbReference>
<feature type="domain" description="J" evidence="1">
    <location>
        <begin position="69"/>
        <end position="136"/>
    </location>
</feature>
<dbReference type="OrthoDB" id="259708at2759"/>
<name>R7S415_PUNST</name>
<dbReference type="PRINTS" id="PR00625">
    <property type="entry name" value="JDOMAIN"/>
</dbReference>
<dbReference type="CDD" id="cd06257">
    <property type="entry name" value="DnaJ"/>
    <property type="match status" value="1"/>
</dbReference>
<evidence type="ECO:0000313" key="3">
    <source>
        <dbReference type="Proteomes" id="UP000054196"/>
    </source>
</evidence>
<dbReference type="Gene3D" id="1.10.287.110">
    <property type="entry name" value="DnaJ domain"/>
    <property type="match status" value="1"/>
</dbReference>
<dbReference type="eggNOG" id="KOG0713">
    <property type="taxonomic scope" value="Eukaryota"/>
</dbReference>
<dbReference type="PROSITE" id="PS50076">
    <property type="entry name" value="DNAJ_2"/>
    <property type="match status" value="1"/>
</dbReference>
<dbReference type="Proteomes" id="UP000054196">
    <property type="component" value="Unassembled WGS sequence"/>
</dbReference>
<evidence type="ECO:0000313" key="2">
    <source>
        <dbReference type="EMBL" id="EIN04958.1"/>
    </source>
</evidence>
<dbReference type="OMA" id="ARSRACH"/>
<dbReference type="EMBL" id="JH687552">
    <property type="protein sequence ID" value="EIN04958.1"/>
    <property type="molecule type" value="Genomic_DNA"/>
</dbReference>
<dbReference type="PANTHER" id="PTHR44825">
    <property type="match status" value="1"/>
</dbReference>
<protein>
    <submittedName>
        <fullName evidence="2">DnaJ-domain-containing protein</fullName>
    </submittedName>
</protein>
<dbReference type="InterPro" id="IPR052763">
    <property type="entry name" value="DnaJ_C4"/>
</dbReference>
<organism evidence="2 3">
    <name type="scientific">Punctularia strigosozonata (strain HHB-11173)</name>
    <name type="common">White-rot fungus</name>
    <dbReference type="NCBI Taxonomy" id="741275"/>
    <lineage>
        <taxon>Eukaryota</taxon>
        <taxon>Fungi</taxon>
        <taxon>Dikarya</taxon>
        <taxon>Basidiomycota</taxon>
        <taxon>Agaricomycotina</taxon>
        <taxon>Agaricomycetes</taxon>
        <taxon>Corticiales</taxon>
        <taxon>Punctulariaceae</taxon>
        <taxon>Punctularia</taxon>
    </lineage>
</organism>
<dbReference type="RefSeq" id="XP_007387881.1">
    <property type="nucleotide sequence ID" value="XM_007387819.1"/>
</dbReference>
<evidence type="ECO:0000259" key="1">
    <source>
        <dbReference type="PROSITE" id="PS50076"/>
    </source>
</evidence>